<gene>
    <name evidence="1" type="ORF">A6F68_00517</name>
</gene>
<organism evidence="1 2">
    <name type="scientific">Tsuneonella dongtanensis</name>
    <dbReference type="NCBI Taxonomy" id="692370"/>
    <lineage>
        <taxon>Bacteria</taxon>
        <taxon>Pseudomonadati</taxon>
        <taxon>Pseudomonadota</taxon>
        <taxon>Alphaproteobacteria</taxon>
        <taxon>Sphingomonadales</taxon>
        <taxon>Erythrobacteraceae</taxon>
        <taxon>Tsuneonella</taxon>
    </lineage>
</organism>
<protein>
    <submittedName>
        <fullName evidence="1">Uncharacterized protein</fullName>
    </submittedName>
</protein>
<dbReference type="KEGG" id="ado:A6F68_00517"/>
<dbReference type="STRING" id="692370.A6F68_00517"/>
<keyword evidence="2" id="KW-1185">Reference proteome</keyword>
<accession>A0A1B2AA94</accession>
<name>A0A1B2AA94_9SPHN</name>
<dbReference type="OrthoDB" id="7390891at2"/>
<evidence type="ECO:0000313" key="2">
    <source>
        <dbReference type="Proteomes" id="UP000092932"/>
    </source>
</evidence>
<sequence>MEHLQPPGPTAAAERCPYEWLARVLTNFAVAEQALGKLCAGLDLPIASGPLSSLNEARRKLVAAGEKRFTLLDNRITRWSSYRAMRHLLAHATLVELIDGAGRPMLITRTLPRDRDDVTPDRLWTLDEREELLRQATNDGRSIADQVRNILADPSSVVRLRSL</sequence>
<dbReference type="EMBL" id="CP016591">
    <property type="protein sequence ID" value="ANY19052.1"/>
    <property type="molecule type" value="Genomic_DNA"/>
</dbReference>
<dbReference type="Proteomes" id="UP000092932">
    <property type="component" value="Chromosome"/>
</dbReference>
<proteinExistence type="predicted"/>
<reference evidence="1 2" key="1">
    <citation type="submission" date="2016-07" db="EMBL/GenBank/DDBJ databases">
        <title>Complete genome sequence of Altererythrobacter dongtanensis KCTC 22672, a type strain with esterase isolated from tidal flat.</title>
        <authorList>
            <person name="Cheng H."/>
            <person name="Wu Y.-H."/>
            <person name="Zhou P."/>
            <person name="Huo Y.-Y."/>
            <person name="Wang C.-S."/>
            <person name="Xu X.-W."/>
        </authorList>
    </citation>
    <scope>NUCLEOTIDE SEQUENCE [LARGE SCALE GENOMIC DNA]</scope>
    <source>
        <strain evidence="1 2">KCTC 22672</strain>
    </source>
</reference>
<evidence type="ECO:0000313" key="1">
    <source>
        <dbReference type="EMBL" id="ANY19052.1"/>
    </source>
</evidence>
<dbReference type="RefSeq" id="WP_157096624.1">
    <property type="nucleotide sequence ID" value="NZ_CP016591.1"/>
</dbReference>
<dbReference type="AlphaFoldDB" id="A0A1B2AA94"/>